<dbReference type="EMBL" id="BAABAB010000048">
    <property type="protein sequence ID" value="GAA3638043.1"/>
    <property type="molecule type" value="Genomic_DNA"/>
</dbReference>
<dbReference type="Proteomes" id="UP001501490">
    <property type="component" value="Unassembled WGS sequence"/>
</dbReference>
<gene>
    <name evidence="1" type="ORF">GCM10022236_45610</name>
</gene>
<name>A0ABP7AR94_9ACTN</name>
<sequence>MERGQAGWLIPSGDGLYKQMVPERPATYDAADAALRRDAGTEAGGVVSVQRPLR</sequence>
<evidence type="ECO:0000313" key="1">
    <source>
        <dbReference type="EMBL" id="GAA3638043.1"/>
    </source>
</evidence>
<keyword evidence="2" id="KW-1185">Reference proteome</keyword>
<evidence type="ECO:0000313" key="2">
    <source>
        <dbReference type="Proteomes" id="UP001501490"/>
    </source>
</evidence>
<organism evidence="1 2">
    <name type="scientific">Microlunatus ginsengisoli</name>
    <dbReference type="NCBI Taxonomy" id="363863"/>
    <lineage>
        <taxon>Bacteria</taxon>
        <taxon>Bacillati</taxon>
        <taxon>Actinomycetota</taxon>
        <taxon>Actinomycetes</taxon>
        <taxon>Propionibacteriales</taxon>
        <taxon>Propionibacteriaceae</taxon>
        <taxon>Microlunatus</taxon>
    </lineage>
</organism>
<proteinExistence type="predicted"/>
<protein>
    <submittedName>
        <fullName evidence="1">Uncharacterized protein</fullName>
    </submittedName>
</protein>
<accession>A0ABP7AR94</accession>
<reference evidence="2" key="1">
    <citation type="journal article" date="2019" name="Int. J. Syst. Evol. Microbiol.">
        <title>The Global Catalogue of Microorganisms (GCM) 10K type strain sequencing project: providing services to taxonomists for standard genome sequencing and annotation.</title>
        <authorList>
            <consortium name="The Broad Institute Genomics Platform"/>
            <consortium name="The Broad Institute Genome Sequencing Center for Infectious Disease"/>
            <person name="Wu L."/>
            <person name="Ma J."/>
        </authorList>
    </citation>
    <scope>NUCLEOTIDE SEQUENCE [LARGE SCALE GENOMIC DNA]</scope>
    <source>
        <strain evidence="2">JCM 16929</strain>
    </source>
</reference>
<comment type="caution">
    <text evidence="1">The sequence shown here is derived from an EMBL/GenBank/DDBJ whole genome shotgun (WGS) entry which is preliminary data.</text>
</comment>